<dbReference type="EMBL" id="MN103543">
    <property type="protein sequence ID" value="QEM41735.1"/>
    <property type="molecule type" value="Genomic_DNA"/>
</dbReference>
<proteinExistence type="predicted"/>
<evidence type="ECO:0008006" key="3">
    <source>
        <dbReference type="Google" id="ProtNLM"/>
    </source>
</evidence>
<dbReference type="Proteomes" id="UP000322144">
    <property type="component" value="Segment"/>
</dbReference>
<evidence type="ECO:0000313" key="2">
    <source>
        <dbReference type="Proteomes" id="UP000322144"/>
    </source>
</evidence>
<reference evidence="1 2" key="1">
    <citation type="submission" date="2019-06" db="EMBL/GenBank/DDBJ databases">
        <title>A distant relative of Phikzvirus genus phages from a therapeutic phage collection.</title>
        <authorList>
            <person name="Hejnowicz M.S."/>
            <person name="Dabrowski K."/>
            <person name="Gawor J."/>
            <person name="Weber-Dabrowska B."/>
            <person name="Gromadka R."/>
            <person name="Lobocka M.B."/>
        </authorList>
    </citation>
    <scope>NUCLEOTIDE SEQUENCE [LARGE SCALE GENOMIC DNA]</scope>
</reference>
<evidence type="ECO:0000313" key="1">
    <source>
        <dbReference type="EMBL" id="QEM41735.1"/>
    </source>
</evidence>
<keyword evidence="2" id="KW-1185">Reference proteome</keyword>
<protein>
    <recommendedName>
        <fullName evidence="3">Virion structural protein</fullName>
    </recommendedName>
</protein>
<organism evidence="1 2">
    <name type="scientific">Pseudomonas phage vB_PaeM_PS119XW</name>
    <dbReference type="NCBI Taxonomy" id="2601632"/>
    <lineage>
        <taxon>Viruses</taxon>
        <taxon>Duplodnaviria</taxon>
        <taxon>Heunggongvirae</taxon>
        <taxon>Uroviricota</taxon>
        <taxon>Caudoviricetes</taxon>
        <taxon>Chimalliviridae</taxon>
        <taxon>Pawinskivirus</taxon>
        <taxon>Pawinskivirus PS119XW</taxon>
    </lineage>
</organism>
<dbReference type="GeneID" id="77936756"/>
<name>A0A5C1K766_9CAUD</name>
<sequence length="216" mass="23517">MIEILLSVNSKRAKPSVLPTELIAGDSSLGYYGIVTAADFIGAEQMNDVHGFSGNPYGTRMPDQTDVDWLMFSLNDRKLLVATKTIRHSMAFNQLEAAINSFNTNTSKVKDIDCKIVYLSGGASGSPANSEWGQLMYRVSANDPTGTFWENLSNEDLGFVHPSNLGIWTWTPTNGNTGSPRFKVLRGGPNGVTGWGQNAPSQPNTGYGWRPVLELI</sequence>
<dbReference type="RefSeq" id="YP_010660746.1">
    <property type="nucleotide sequence ID" value="NC_070882.1"/>
</dbReference>
<accession>A0A5C1K766</accession>
<dbReference type="KEGG" id="vg:77936756"/>